<comment type="caution">
    <text evidence="1">The sequence shown here is derived from an EMBL/GenBank/DDBJ whole genome shotgun (WGS) entry which is preliminary data.</text>
</comment>
<sequence>MKRDIFLLPATRYIYIRTHLRCNCGVPQFLSLCNVTVGFKATDRTFRRRPRLQHSLPDKSSKCPNLGERWSVGETGTFYGHNFDLGRYLYSRFQTVRNLKELKPNMLIEALVPDYRRNNGCAGEVD</sequence>
<dbReference type="EMBL" id="JBCGBO010000025">
    <property type="protein sequence ID" value="KAK9176306.1"/>
    <property type="molecule type" value="Genomic_DNA"/>
</dbReference>
<evidence type="ECO:0000313" key="2">
    <source>
        <dbReference type="Proteomes" id="UP001428341"/>
    </source>
</evidence>
<keyword evidence="2" id="KW-1185">Reference proteome</keyword>
<reference evidence="1 2" key="1">
    <citation type="submission" date="2024-05" db="EMBL/GenBank/DDBJ databases">
        <title>Haplotype-resolved chromosome-level genome assembly of Huyou (Citrus changshanensis).</title>
        <authorList>
            <person name="Miao C."/>
            <person name="Chen W."/>
            <person name="Wu Y."/>
            <person name="Wang L."/>
            <person name="Zhao S."/>
            <person name="Grierson D."/>
            <person name="Xu C."/>
            <person name="Chen K."/>
        </authorList>
    </citation>
    <scope>NUCLEOTIDE SEQUENCE [LARGE SCALE GENOMIC DNA]</scope>
    <source>
        <strain evidence="1">01-14</strain>
        <tissue evidence="1">Leaf</tissue>
    </source>
</reference>
<organism evidence="1 2">
    <name type="scientific">Citrus x changshan-huyou</name>
    <dbReference type="NCBI Taxonomy" id="2935761"/>
    <lineage>
        <taxon>Eukaryota</taxon>
        <taxon>Viridiplantae</taxon>
        <taxon>Streptophyta</taxon>
        <taxon>Embryophyta</taxon>
        <taxon>Tracheophyta</taxon>
        <taxon>Spermatophyta</taxon>
        <taxon>Magnoliopsida</taxon>
        <taxon>eudicotyledons</taxon>
        <taxon>Gunneridae</taxon>
        <taxon>Pentapetalae</taxon>
        <taxon>rosids</taxon>
        <taxon>malvids</taxon>
        <taxon>Sapindales</taxon>
        <taxon>Rutaceae</taxon>
        <taxon>Aurantioideae</taxon>
        <taxon>Citrus</taxon>
    </lineage>
</organism>
<evidence type="ECO:0000313" key="1">
    <source>
        <dbReference type="EMBL" id="KAK9176306.1"/>
    </source>
</evidence>
<proteinExistence type="predicted"/>
<dbReference type="Proteomes" id="UP001428341">
    <property type="component" value="Unassembled WGS sequence"/>
</dbReference>
<dbReference type="AlphaFoldDB" id="A0AAP0LJL3"/>
<gene>
    <name evidence="1" type="ORF">WN944_028321</name>
</gene>
<name>A0AAP0LJL3_9ROSI</name>
<protein>
    <submittedName>
        <fullName evidence="1">Uncharacterized protein</fullName>
    </submittedName>
</protein>
<accession>A0AAP0LJL3</accession>